<dbReference type="EMBL" id="CP101497">
    <property type="protein sequence ID" value="UTT62467.1"/>
    <property type="molecule type" value="Genomic_DNA"/>
</dbReference>
<keyword evidence="1" id="KW-0472">Membrane</keyword>
<organism evidence="2 3">
    <name type="scientific">Microcella humidisoli</name>
    <dbReference type="NCBI Taxonomy" id="2963406"/>
    <lineage>
        <taxon>Bacteria</taxon>
        <taxon>Bacillati</taxon>
        <taxon>Actinomycetota</taxon>
        <taxon>Actinomycetes</taxon>
        <taxon>Micrococcales</taxon>
        <taxon>Microbacteriaceae</taxon>
        <taxon>Microcella</taxon>
    </lineage>
</organism>
<evidence type="ECO:0000313" key="3">
    <source>
        <dbReference type="Proteomes" id="UP001060039"/>
    </source>
</evidence>
<keyword evidence="1" id="KW-1133">Transmembrane helix</keyword>
<sequence length="241" mass="24480">MISSRTLHAVSAAAHLLVAIALGALAAAQASILLPVALSVPAAASIGVFASVDFAAAAAIVLLIGAAVHAVLALGLGLVRDSGGRAPRSLQLVAFAQSSGITLFLVAQLNGVTEVGALILVYAFGGGAAGLLWLQARESDDRLRARWPFSFGAGLAVVPWGIVALYQVVGLVAGDPPAPIVRVLTVLILIVVALAWWTERRWQLGLTTAHRASVLHAALSLANGVALLVLAVGLARPSALL</sequence>
<feature type="transmembrane region" description="Helical" evidence="1">
    <location>
        <begin position="217"/>
        <end position="235"/>
    </location>
</feature>
<protein>
    <submittedName>
        <fullName evidence="2">Uncharacterized protein</fullName>
    </submittedName>
</protein>
<accession>A0ABY5FWF2</accession>
<keyword evidence="3" id="KW-1185">Reference proteome</keyword>
<proteinExistence type="predicted"/>
<feature type="transmembrane region" description="Helical" evidence="1">
    <location>
        <begin position="90"/>
        <end position="109"/>
    </location>
</feature>
<gene>
    <name evidence="2" type="ORF">NNL39_12565</name>
</gene>
<dbReference type="Pfam" id="PF18761">
    <property type="entry name" value="Heliorhodopsin"/>
    <property type="match status" value="1"/>
</dbReference>
<feature type="transmembrane region" description="Helical" evidence="1">
    <location>
        <begin position="115"/>
        <end position="135"/>
    </location>
</feature>
<dbReference type="RefSeq" id="WP_255159610.1">
    <property type="nucleotide sequence ID" value="NZ_CP101497.1"/>
</dbReference>
<evidence type="ECO:0000256" key="1">
    <source>
        <dbReference type="SAM" id="Phobius"/>
    </source>
</evidence>
<reference evidence="2" key="1">
    <citation type="submission" date="2022-07" db="EMBL/GenBank/DDBJ databases">
        <title>Taxonomic analysis of Microcella humidisoli nov. sp., isolated from riverside soil.</title>
        <authorList>
            <person name="Molina K.M."/>
            <person name="Kim S.B."/>
        </authorList>
    </citation>
    <scope>NUCLEOTIDE SEQUENCE</scope>
    <source>
        <strain evidence="2">MMS21-STM10</strain>
    </source>
</reference>
<feature type="transmembrane region" description="Helical" evidence="1">
    <location>
        <begin position="180"/>
        <end position="197"/>
    </location>
</feature>
<name>A0ABY5FWF2_9MICO</name>
<keyword evidence="1" id="KW-0812">Transmembrane</keyword>
<feature type="transmembrane region" description="Helical" evidence="1">
    <location>
        <begin position="147"/>
        <end position="168"/>
    </location>
</feature>
<evidence type="ECO:0000313" key="2">
    <source>
        <dbReference type="EMBL" id="UTT62467.1"/>
    </source>
</evidence>
<dbReference type="InterPro" id="IPR041113">
    <property type="entry name" value="Heliorhodopsin"/>
</dbReference>
<feature type="transmembrane region" description="Helical" evidence="1">
    <location>
        <begin position="54"/>
        <end position="78"/>
    </location>
</feature>
<dbReference type="Proteomes" id="UP001060039">
    <property type="component" value="Chromosome"/>
</dbReference>